<gene>
    <name evidence="2" type="ordered locus">Fluta_0663</name>
</gene>
<dbReference type="RefSeq" id="WP_013685439.1">
    <property type="nucleotide sequence ID" value="NC_015321.1"/>
</dbReference>
<evidence type="ECO:0000256" key="1">
    <source>
        <dbReference type="SAM" id="SignalP"/>
    </source>
</evidence>
<evidence type="ECO:0000313" key="3">
    <source>
        <dbReference type="Proteomes" id="UP000007463"/>
    </source>
</evidence>
<keyword evidence="1" id="KW-0732">Signal</keyword>
<evidence type="ECO:0000313" key="2">
    <source>
        <dbReference type="EMBL" id="AEA42667.1"/>
    </source>
</evidence>
<accession>F2IHB2</accession>
<feature type="chain" id="PRO_5003278422" evidence="1">
    <location>
        <begin position="20"/>
        <end position="371"/>
    </location>
</feature>
<feature type="signal peptide" evidence="1">
    <location>
        <begin position="1"/>
        <end position="19"/>
    </location>
</feature>
<dbReference type="eggNOG" id="ENOG502ZUI0">
    <property type="taxonomic scope" value="Bacteria"/>
</dbReference>
<dbReference type="STRING" id="755732.Fluta_0663"/>
<organism evidence="2 3">
    <name type="scientific">Fluviicola taffensis (strain DSM 16823 / NCIMB 13979 / RW262)</name>
    <dbReference type="NCBI Taxonomy" id="755732"/>
    <lineage>
        <taxon>Bacteria</taxon>
        <taxon>Pseudomonadati</taxon>
        <taxon>Bacteroidota</taxon>
        <taxon>Flavobacteriia</taxon>
        <taxon>Flavobacteriales</taxon>
        <taxon>Crocinitomicaceae</taxon>
        <taxon>Fluviicola</taxon>
    </lineage>
</organism>
<dbReference type="HOGENOM" id="CLU_745464_0_0_10"/>
<dbReference type="AlphaFoldDB" id="F2IHB2"/>
<proteinExistence type="predicted"/>
<protein>
    <submittedName>
        <fullName evidence="2">Uncharacterized protein</fullName>
    </submittedName>
</protein>
<dbReference type="Proteomes" id="UP000007463">
    <property type="component" value="Chromosome"/>
</dbReference>
<keyword evidence="3" id="KW-1185">Reference proteome</keyword>
<dbReference type="KEGG" id="fte:Fluta_0663"/>
<sequence precursor="true">MKKIFTTLLILLTSSFVIAQNEYVTPPMIREKAYSIEIKDIVAAKDEFKFAFTIENKTSDKFLVFELSKITIAFSDQEVYYPKNDEIIVVDPNDKVRRTIRLVGNADYQKDKIQIEFPKVLVNDQETEFQTPTDLSTNTDQSIDLNGIGNLSVSGLTFKKDSWNGELLLKTNSFEGMLLLDITKITGKGANAALPIEFKRDKAGKVALIADDKFKSKFSIADIGQTITGIDLSKAFKMYSLKEIDVPQITIKKVGYVEPAPVVNTNVNLCPAFEKINNLPVKVVIFNTNGICFKLAANGKIINSENSSNLTFDTEYGTNVLTLTLSNGQTITDKIFPGEGHVYLSFELINRKGEYKLQRKLDLSGDARKTK</sequence>
<reference evidence="2 3" key="1">
    <citation type="journal article" date="2011" name="Stand. Genomic Sci.">
        <title>Complete genome sequence of the gliding freshwater bacterium Fluviicola taffensis type strain (RW262).</title>
        <authorList>
            <person name="Woyke T."/>
            <person name="Chertkov O."/>
            <person name="Lapidus A."/>
            <person name="Nolan M."/>
            <person name="Lucas S."/>
            <person name="Del Rio T.G."/>
            <person name="Tice H."/>
            <person name="Cheng J.F."/>
            <person name="Tapia R."/>
            <person name="Han C."/>
            <person name="Goodwin L."/>
            <person name="Pitluck S."/>
            <person name="Liolios K."/>
            <person name="Pagani I."/>
            <person name="Ivanova N."/>
            <person name="Huntemann M."/>
            <person name="Mavromatis K."/>
            <person name="Mikhailova N."/>
            <person name="Pati A."/>
            <person name="Chen A."/>
            <person name="Palaniappan K."/>
            <person name="Land M."/>
            <person name="Hauser L."/>
            <person name="Brambilla E.M."/>
            <person name="Rohde M."/>
            <person name="Mwirichia R."/>
            <person name="Sikorski J."/>
            <person name="Tindall B.J."/>
            <person name="Goker M."/>
            <person name="Bristow J."/>
            <person name="Eisen J.A."/>
            <person name="Markowitz V."/>
            <person name="Hugenholtz P."/>
            <person name="Klenk H.P."/>
            <person name="Kyrpides N.C."/>
        </authorList>
    </citation>
    <scope>NUCLEOTIDE SEQUENCE [LARGE SCALE GENOMIC DNA]</scope>
    <source>
        <strain evidence="3">DSM 16823 / RW262 / RW262</strain>
    </source>
</reference>
<reference evidence="3" key="2">
    <citation type="submission" date="2011-02" db="EMBL/GenBank/DDBJ databases">
        <title>The complete genome of Fluviicola taffensis DSM 16823.</title>
        <authorList>
            <consortium name="US DOE Joint Genome Institute (JGI-PGF)"/>
            <person name="Lucas S."/>
            <person name="Copeland A."/>
            <person name="Lapidus A."/>
            <person name="Bruce D."/>
            <person name="Goodwin L."/>
            <person name="Pitluck S."/>
            <person name="Kyrpides N."/>
            <person name="Mavromatis K."/>
            <person name="Ivanova N."/>
            <person name="Mikhailova N."/>
            <person name="Pagani I."/>
            <person name="Chertkov O."/>
            <person name="Detter J.C."/>
            <person name="Han C."/>
            <person name="Tapia R."/>
            <person name="Land M."/>
            <person name="Hauser L."/>
            <person name="Markowitz V."/>
            <person name="Cheng J.-F."/>
            <person name="Hugenholtz P."/>
            <person name="Woyke T."/>
            <person name="Wu D."/>
            <person name="Tindall B."/>
            <person name="Pomrenke H.G."/>
            <person name="Brambilla E."/>
            <person name="Klenk H.-P."/>
            <person name="Eisen J.A."/>
        </authorList>
    </citation>
    <scope>NUCLEOTIDE SEQUENCE [LARGE SCALE GENOMIC DNA]</scope>
    <source>
        <strain evidence="3">DSM 16823 / RW262 / RW262</strain>
    </source>
</reference>
<name>F2IHB2_FLUTR</name>
<dbReference type="EMBL" id="CP002542">
    <property type="protein sequence ID" value="AEA42667.1"/>
    <property type="molecule type" value="Genomic_DNA"/>
</dbReference>